<evidence type="ECO:0000256" key="2">
    <source>
        <dbReference type="ARBA" id="ARBA00004613"/>
    </source>
</evidence>
<protein>
    <recommendedName>
        <fullName evidence="6">Peptidase M10 serralysin C-terminal domain-containing protein</fullName>
    </recommendedName>
</protein>
<name>A0A916VNE2_9RHOB</name>
<dbReference type="InterPro" id="IPR018511">
    <property type="entry name" value="Hemolysin-typ_Ca-bd_CS"/>
</dbReference>
<evidence type="ECO:0000259" key="6">
    <source>
        <dbReference type="Pfam" id="PF08548"/>
    </source>
</evidence>
<comment type="caution">
    <text evidence="7">The sequence shown here is derived from an EMBL/GenBank/DDBJ whole genome shotgun (WGS) entry which is preliminary data.</text>
</comment>
<comment type="subcellular location">
    <subcellularLocation>
        <location evidence="2">Secreted</location>
    </subcellularLocation>
</comment>
<reference evidence="7" key="2">
    <citation type="submission" date="2020-09" db="EMBL/GenBank/DDBJ databases">
        <authorList>
            <person name="Sun Q."/>
            <person name="Zhou Y."/>
        </authorList>
    </citation>
    <scope>NUCLEOTIDE SEQUENCE</scope>
    <source>
        <strain evidence="7">CGMCC 1.15880</strain>
    </source>
</reference>
<reference evidence="7" key="1">
    <citation type="journal article" date="2014" name="Int. J. Syst. Evol. Microbiol.">
        <title>Complete genome sequence of Corynebacterium casei LMG S-19264T (=DSM 44701T), isolated from a smear-ripened cheese.</title>
        <authorList>
            <consortium name="US DOE Joint Genome Institute (JGI-PGF)"/>
            <person name="Walter F."/>
            <person name="Albersmeier A."/>
            <person name="Kalinowski J."/>
            <person name="Ruckert C."/>
        </authorList>
    </citation>
    <scope>NUCLEOTIDE SEQUENCE</scope>
    <source>
        <strain evidence="7">CGMCC 1.15880</strain>
    </source>
</reference>
<evidence type="ECO:0000256" key="4">
    <source>
        <dbReference type="ARBA" id="ARBA00022737"/>
    </source>
</evidence>
<dbReference type="SUPFAM" id="SSF51120">
    <property type="entry name" value="beta-Roll"/>
    <property type="match status" value="9"/>
</dbReference>
<dbReference type="GO" id="GO:0005509">
    <property type="term" value="F:calcium ion binding"/>
    <property type="evidence" value="ECO:0007669"/>
    <property type="project" value="InterPro"/>
</dbReference>
<dbReference type="InterPro" id="IPR011049">
    <property type="entry name" value="Serralysin-like_metalloprot_C"/>
</dbReference>
<gene>
    <name evidence="7" type="ORF">GCM10011498_06610</name>
</gene>
<keyword evidence="4" id="KW-0677">Repeat</keyword>
<organism evidence="7 8">
    <name type="scientific">Neptunicoccus cionae</name>
    <dbReference type="NCBI Taxonomy" id="2035344"/>
    <lineage>
        <taxon>Bacteria</taxon>
        <taxon>Pseudomonadati</taxon>
        <taxon>Pseudomonadota</taxon>
        <taxon>Alphaproteobacteria</taxon>
        <taxon>Rhodobacterales</taxon>
        <taxon>Paracoccaceae</taxon>
        <taxon>Neptunicoccus</taxon>
    </lineage>
</organism>
<keyword evidence="8" id="KW-1185">Reference proteome</keyword>
<dbReference type="EMBL" id="BMKA01000001">
    <property type="protein sequence ID" value="GGA09351.1"/>
    <property type="molecule type" value="Genomic_DNA"/>
</dbReference>
<dbReference type="InterPro" id="IPR013858">
    <property type="entry name" value="Peptidase_M10B_C"/>
</dbReference>
<evidence type="ECO:0000256" key="5">
    <source>
        <dbReference type="SAM" id="Coils"/>
    </source>
</evidence>
<dbReference type="PROSITE" id="PS00330">
    <property type="entry name" value="HEMOLYSIN_CALCIUM"/>
    <property type="match status" value="8"/>
</dbReference>
<feature type="coiled-coil region" evidence="5">
    <location>
        <begin position="86"/>
        <end position="136"/>
    </location>
</feature>
<dbReference type="Gene3D" id="2.150.10.10">
    <property type="entry name" value="Serralysin-like metalloprotease, C-terminal"/>
    <property type="match status" value="8"/>
</dbReference>
<dbReference type="RefSeq" id="WP_188670875.1">
    <property type="nucleotide sequence ID" value="NZ_BMKA01000001.1"/>
</dbReference>
<dbReference type="InterPro" id="IPR050557">
    <property type="entry name" value="RTX_toxin/Mannuronan_C5-epim"/>
</dbReference>
<evidence type="ECO:0000313" key="8">
    <source>
        <dbReference type="Proteomes" id="UP000628017"/>
    </source>
</evidence>
<dbReference type="GO" id="GO:0005615">
    <property type="term" value="C:extracellular space"/>
    <property type="evidence" value="ECO:0007669"/>
    <property type="project" value="InterPro"/>
</dbReference>
<dbReference type="Pfam" id="PF08548">
    <property type="entry name" value="Peptidase_M10_C"/>
    <property type="match status" value="1"/>
</dbReference>
<keyword evidence="3" id="KW-0964">Secreted</keyword>
<proteinExistence type="predicted"/>
<comment type="cofactor">
    <cofactor evidence="1">
        <name>Ca(2+)</name>
        <dbReference type="ChEBI" id="CHEBI:29108"/>
    </cofactor>
</comment>
<dbReference type="Proteomes" id="UP000628017">
    <property type="component" value="Unassembled WGS sequence"/>
</dbReference>
<dbReference type="InterPro" id="IPR001343">
    <property type="entry name" value="Hemolysn_Ca-bd"/>
</dbReference>
<evidence type="ECO:0000256" key="3">
    <source>
        <dbReference type="ARBA" id="ARBA00022525"/>
    </source>
</evidence>
<keyword evidence="5" id="KW-0175">Coiled coil</keyword>
<dbReference type="PANTHER" id="PTHR38340">
    <property type="entry name" value="S-LAYER PROTEIN"/>
    <property type="match status" value="1"/>
</dbReference>
<evidence type="ECO:0000256" key="1">
    <source>
        <dbReference type="ARBA" id="ARBA00001913"/>
    </source>
</evidence>
<feature type="coiled-coil region" evidence="5">
    <location>
        <begin position="14"/>
        <end position="41"/>
    </location>
</feature>
<dbReference type="PRINTS" id="PR00313">
    <property type="entry name" value="CABNDNGRPT"/>
</dbReference>
<dbReference type="Pfam" id="PF00353">
    <property type="entry name" value="HemolysinCabind"/>
    <property type="match status" value="10"/>
</dbReference>
<feature type="domain" description="Peptidase M10 serralysin C-terminal" evidence="6">
    <location>
        <begin position="1448"/>
        <end position="1562"/>
    </location>
</feature>
<evidence type="ECO:0000313" key="7">
    <source>
        <dbReference type="EMBL" id="GGA09351.1"/>
    </source>
</evidence>
<accession>A0A916VNE2</accession>
<dbReference type="PANTHER" id="PTHR38340:SF1">
    <property type="entry name" value="S-LAYER PROTEIN"/>
    <property type="match status" value="1"/>
</dbReference>
<sequence>MGAGAELFAFDENLEETRKNVIEARSEVREIRKDVKLARQALEYATKIEKQADDFGKQVDAMLLSVKIMGNAGPLKSVAKVAKIVLEKVKSVSDKLEDKARDLRIKIEDGEYIEKLKNAEKKLSALETKMLNVAIKVYEVEASTAEMIDTFETVDEVDGPEYDTLKPLSDTAEVFVEPLNDVLETLNGTYNSLKDELDNFTTAFKVGGLNALVAVAGKFQQVADSLSFLKKPLEIVYSKLKPIEPILDAIGFIFKITVEPVLNWIMDKTGINTLLEKLADKISSALPDADALNGLEAKIDAVFEKFGELGNLVTLDGWDLDLDGFLDDFISRVFDEFGNDPSDRLILGTEGADDLHGTDSADVINARAGNDTVTAGAGNDLIFATQGNDTIYGGAGDKDSLRFSGGLSEYSFFSTEDGAGIVFFHQNPANAYLTHGYETVYGVEDFYFGLDHFTFTELIENVKVAENALLEGTPENDFLYGGRFSTTIYGFEKDDRITGSAFVDTLYGGLGDDVFVASGGADQVFGGAGNDTWLFAVDPDGSSTVVADLAEGTAWDGRAHDTLTGIENIIMRDSRTVRLRGDELDNRLVGNDGDDYIDGREGDDRIFGGDGKDVLVGGLGQDSLFGGEHFDQLVGGGTPVDGQGDFFDGGEGNDWLTYTPTAIRYGSFERVDPQPDTGSLRIYGGEGRVEHLDTDGSLLAFDTFVSISKVTGGAQADTLYGASSPDNMSVQIDGGGGDDVLFSNGAPLVAGGDGDDLIQLTMPDTIYNGTNFDGGRGYDTLDTRMLDEVRFYLRKVGSIGSSFRGFDASESSELGVEDDLAETYASQLFSGTFNGIERLYLGDFADEVQLLGNERMTIYGGGGNDILIRDPSTDGSTFGVLYGGAGDDYMRLRDYGYLFGGGGKDTMVIASGGSGNDMTVDGGADDDLIQIQRFRGDILGGDGYDRMHFDLSSHSTAPRIVNVDLEAGTVLAEGGSNEITATVSGVEELIGNDFADRSDRFYGTSGSERFVGLDGSDLLDGRGGNDQLFGGLGIDRLYGGDGDDLLHGGGGNDTLYGGGGRDTASYDTAVPDTTSGDVKAANFGAITANLVDGTVSGAHGTDRLFEIENLIGTNLGDTITGSEESNGFTGGNGDDLLYGAGGDDILNVGLGNDTAYGGAGDDVFTLDGGNNSFYGGAGEDTLELGSNSGSIRLTFASETYEAILRADVPVWQDTGSSEPRIYNGVSLTPQDILETGHPFANEAGDLTRVLPALDEAESGAFQIRLDNMLVPAVDGVFQSIEAVTGGTGRIILDLWRAESVQTYDGSAGRKDTLDFGAFETGLSYDMRSGESDSAYLAGDKLSGIDIVKGSGFADQFTGDLRGNEIYGRGGADVLLGLNGKDALFGNGGDDNLSAGKGNDLLRGGGGRDELSGGKGADVLRGEKGRDMLLGNGGADLLVGGTGGDKLQGGLGKDVLIGGLGRDVMSGGKGADIFAFKDIADTTTSAVDKITDFGRGQDRIDLSGLDGSFNFLGKSDFTGRAQEVNFSRSDGDLIVKIDADGDGAADMKLVLAGFSGLNGGDFIL</sequence>